<evidence type="ECO:0000256" key="1">
    <source>
        <dbReference type="SAM" id="MobiDB-lite"/>
    </source>
</evidence>
<proteinExistence type="predicted"/>
<evidence type="ECO:0008006" key="4">
    <source>
        <dbReference type="Google" id="ProtNLM"/>
    </source>
</evidence>
<gene>
    <name evidence="2" type="ORF">COB11_05400</name>
</gene>
<protein>
    <recommendedName>
        <fullName evidence="4">Nucleotidyl transferase AbiEii/AbiGii toxin family protein</fullName>
    </recommendedName>
</protein>
<evidence type="ECO:0000313" key="2">
    <source>
        <dbReference type="EMBL" id="PCI93389.1"/>
    </source>
</evidence>
<evidence type="ECO:0000313" key="3">
    <source>
        <dbReference type="Proteomes" id="UP000217838"/>
    </source>
</evidence>
<reference evidence="3" key="1">
    <citation type="submission" date="2017-08" db="EMBL/GenBank/DDBJ databases">
        <title>A dynamic microbial community with high functional redundancy inhabits the cold, oxic subseafloor aquifer.</title>
        <authorList>
            <person name="Tully B.J."/>
            <person name="Wheat C.G."/>
            <person name="Glazer B.T."/>
            <person name="Huber J.A."/>
        </authorList>
    </citation>
    <scope>NUCLEOTIDE SEQUENCE [LARGE SCALE GENOMIC DNA]</scope>
</reference>
<name>A0A2A4YFZ1_UNCAE</name>
<dbReference type="Pfam" id="PF08843">
    <property type="entry name" value="AbiEii"/>
    <property type="match status" value="1"/>
</dbReference>
<accession>A0A2A4YFZ1</accession>
<dbReference type="Proteomes" id="UP000217838">
    <property type="component" value="Unassembled WGS sequence"/>
</dbReference>
<dbReference type="InterPro" id="IPR014942">
    <property type="entry name" value="AbiEii"/>
</dbReference>
<sequence length="254" mass="29706">MRTCTGTPYDPENAPSKKKQSKILDNLSKACSDYVQSKMLDFLEETIAAKLGTKDGWAIFSDQDDPCGQTLLFEYPSKASKTRYIRPLVKIEMGARSEHWPVSELEIQSYTKEALKEKMSEPKIRVRVLNAERTFWEKATILHQYAHLPEYKKLPPRLSRHFYDFFCLLNSGIKKKALDETDLLEQVANHKSLYFASNWANYGTACKETLKLFPPNRILKELKKDYALMRAMFFREVPEWEMILKTIEEFEKKI</sequence>
<feature type="region of interest" description="Disordered" evidence="1">
    <location>
        <begin position="1"/>
        <end position="21"/>
    </location>
</feature>
<organism evidence="2 3">
    <name type="scientific">Aerophobetes bacterium</name>
    <dbReference type="NCBI Taxonomy" id="2030807"/>
    <lineage>
        <taxon>Bacteria</taxon>
        <taxon>Candidatus Aerophobota</taxon>
    </lineage>
</organism>
<dbReference type="EMBL" id="NVUU01000063">
    <property type="protein sequence ID" value="PCI93389.1"/>
    <property type="molecule type" value="Genomic_DNA"/>
</dbReference>
<dbReference type="AlphaFoldDB" id="A0A2A4YFZ1"/>
<comment type="caution">
    <text evidence="2">The sequence shown here is derived from an EMBL/GenBank/DDBJ whole genome shotgun (WGS) entry which is preliminary data.</text>
</comment>